<reference evidence="3 4" key="1">
    <citation type="submission" date="2017-11" db="EMBL/GenBank/DDBJ databases">
        <title>Comparative genomics of Botrytis spp.</title>
        <authorList>
            <person name="Valero-Jimenez C.A."/>
            <person name="Tapia P."/>
            <person name="Veloso J."/>
            <person name="Silva-Moreno E."/>
            <person name="Staats M."/>
            <person name="Valdes J.H."/>
            <person name="Van Kan J.A.L."/>
        </authorList>
    </citation>
    <scope>NUCLEOTIDE SEQUENCE [LARGE SCALE GENOMIC DNA]</scope>
    <source>
        <strain evidence="3 4">MUCL2830</strain>
    </source>
</reference>
<dbReference type="AlphaFoldDB" id="A0A4Y8CIY6"/>
<comment type="caution">
    <text evidence="3">The sequence shown here is derived from an EMBL/GenBank/DDBJ whole genome shotgun (WGS) entry which is preliminary data.</text>
</comment>
<feature type="compositionally biased region" description="Polar residues" evidence="1">
    <location>
        <begin position="225"/>
        <end position="241"/>
    </location>
</feature>
<sequence>MNSLNIRPSASNPANNRLISSAATSLIRPPRYYMLRAFTNRLLPLALFTVFLITGTVILVYSVVDKRVIPYNFIVGSYITIGVIIVLWCLSRFILFLRESFGELGVDEAEAGLQGVNKVHVRGLWGKEEGRVKKCLRWLIGMPMSDGSRSSVGGDNVRSHSSRSRRESARQDPQLAGEGVELRDFGIPGQDPGITPLGPAFPSFEHLPNVPAHSLEPWNQTNVLNSHNLVRPRSTSQQRNANKIKRKPVPPPQETRRHGRPTTNPTISTSQDRLTVHHSSPPKPSQPVSYIAEESRDITSQTRLTPHTLPLSLQINPGFLNAPRSRVSRITRPLTQSS</sequence>
<keyword evidence="2" id="KW-1133">Transmembrane helix</keyword>
<evidence type="ECO:0000256" key="2">
    <source>
        <dbReference type="SAM" id="Phobius"/>
    </source>
</evidence>
<name>A0A4Y8CIY6_9HELO</name>
<gene>
    <name evidence="3" type="ORF">BOTCAL_0594g00030</name>
</gene>
<evidence type="ECO:0000313" key="3">
    <source>
        <dbReference type="EMBL" id="TEY35219.1"/>
    </source>
</evidence>
<feature type="transmembrane region" description="Helical" evidence="2">
    <location>
        <begin position="42"/>
        <end position="63"/>
    </location>
</feature>
<feature type="compositionally biased region" description="Polar residues" evidence="1">
    <location>
        <begin position="261"/>
        <end position="273"/>
    </location>
</feature>
<feature type="transmembrane region" description="Helical" evidence="2">
    <location>
        <begin position="69"/>
        <end position="90"/>
    </location>
</feature>
<proteinExistence type="predicted"/>
<dbReference type="EMBL" id="PHWZ01000591">
    <property type="protein sequence ID" value="TEY35219.1"/>
    <property type="molecule type" value="Genomic_DNA"/>
</dbReference>
<feature type="region of interest" description="Disordered" evidence="1">
    <location>
        <begin position="225"/>
        <end position="290"/>
    </location>
</feature>
<accession>A0A4Y8CIY6</accession>
<dbReference type="OrthoDB" id="3535870at2759"/>
<feature type="region of interest" description="Disordered" evidence="1">
    <location>
        <begin position="147"/>
        <end position="200"/>
    </location>
</feature>
<keyword evidence="4" id="KW-1185">Reference proteome</keyword>
<evidence type="ECO:0000313" key="4">
    <source>
        <dbReference type="Proteomes" id="UP000297299"/>
    </source>
</evidence>
<keyword evidence="2" id="KW-0812">Transmembrane</keyword>
<protein>
    <submittedName>
        <fullName evidence="3">Uncharacterized protein</fullName>
    </submittedName>
</protein>
<organism evidence="3 4">
    <name type="scientific">Botryotinia calthae</name>
    <dbReference type="NCBI Taxonomy" id="38488"/>
    <lineage>
        <taxon>Eukaryota</taxon>
        <taxon>Fungi</taxon>
        <taxon>Dikarya</taxon>
        <taxon>Ascomycota</taxon>
        <taxon>Pezizomycotina</taxon>
        <taxon>Leotiomycetes</taxon>
        <taxon>Helotiales</taxon>
        <taxon>Sclerotiniaceae</taxon>
        <taxon>Botryotinia</taxon>
    </lineage>
</organism>
<dbReference type="Proteomes" id="UP000297299">
    <property type="component" value="Unassembled WGS sequence"/>
</dbReference>
<keyword evidence="2" id="KW-0472">Membrane</keyword>
<evidence type="ECO:0000256" key="1">
    <source>
        <dbReference type="SAM" id="MobiDB-lite"/>
    </source>
</evidence>